<evidence type="ECO:0008006" key="4">
    <source>
        <dbReference type="Google" id="ProtNLM"/>
    </source>
</evidence>
<gene>
    <name evidence="2" type="ORF">DUPY_30020</name>
</gene>
<protein>
    <recommendedName>
        <fullName evidence="4">Lipoprotein</fullName>
    </recommendedName>
</protein>
<dbReference type="AlphaFoldDB" id="A0A1E7WJJ1"/>
<dbReference type="OrthoDB" id="8924315at2"/>
<evidence type="ECO:0000313" key="3">
    <source>
        <dbReference type="Proteomes" id="UP000175989"/>
    </source>
</evidence>
<sequence>MKNTTLRSSLALLCGAILSACGGSDGSLQIAGSINGYTKTGLQLINNGNGETLDVATGAVNFNFTRQVSVDDNFDVQIKNQPANANCVATNNQGKANVYNAYSVVITCTNTPRTLGGKVAGLTADGLVVANGSDTIAVPRGATSFVFPRTVGDGSNYGISVLSQPTGQTCTIPAATSTGNITGGDRLDAVTVSCGNTSSGQ</sequence>
<dbReference type="PROSITE" id="PS51257">
    <property type="entry name" value="PROKAR_LIPOPROTEIN"/>
    <property type="match status" value="1"/>
</dbReference>
<accession>A0A1E7WJJ1</accession>
<feature type="signal peptide" evidence="1">
    <location>
        <begin position="1"/>
        <end position="22"/>
    </location>
</feature>
<keyword evidence="1" id="KW-0732">Signal</keyword>
<comment type="caution">
    <text evidence="2">The sequence shown here is derived from an EMBL/GenBank/DDBJ whole genome shotgun (WGS) entry which is preliminary data.</text>
</comment>
<reference evidence="3" key="1">
    <citation type="journal article" date="2016" name="Front. Microbiol.">
        <title>Molecular Keys to the Janthinobacterium and Duganella spp. Interaction with the Plant Pathogen Fusarium graminearum.</title>
        <authorList>
            <person name="Haack F.S."/>
            <person name="Poehlein A."/>
            <person name="Kroger C."/>
            <person name="Voigt C.A."/>
            <person name="Piepenbring M."/>
            <person name="Bode H.B."/>
            <person name="Daniel R."/>
            <person name="Schafer W."/>
            <person name="Streit W.R."/>
        </authorList>
    </citation>
    <scope>NUCLEOTIDE SEQUENCE [LARGE SCALE GENOMIC DNA]</scope>
    <source>
        <strain evidence="3">T54</strain>
    </source>
</reference>
<dbReference type="RefSeq" id="WP_070249190.1">
    <property type="nucleotide sequence ID" value="NZ_LROM01000090.1"/>
</dbReference>
<evidence type="ECO:0000313" key="2">
    <source>
        <dbReference type="EMBL" id="OEZ98820.1"/>
    </source>
</evidence>
<evidence type="ECO:0000256" key="1">
    <source>
        <dbReference type="SAM" id="SignalP"/>
    </source>
</evidence>
<keyword evidence="3" id="KW-1185">Reference proteome</keyword>
<organism evidence="2 3">
    <name type="scientific">Duganella phyllosphaerae</name>
    <dbReference type="NCBI Taxonomy" id="762836"/>
    <lineage>
        <taxon>Bacteria</taxon>
        <taxon>Pseudomonadati</taxon>
        <taxon>Pseudomonadota</taxon>
        <taxon>Betaproteobacteria</taxon>
        <taxon>Burkholderiales</taxon>
        <taxon>Oxalobacteraceae</taxon>
        <taxon>Telluria group</taxon>
        <taxon>Duganella</taxon>
    </lineage>
</organism>
<feature type="chain" id="PRO_5009207204" description="Lipoprotein" evidence="1">
    <location>
        <begin position="23"/>
        <end position="201"/>
    </location>
</feature>
<dbReference type="PATRIC" id="fig|762836.4.peg.3093"/>
<dbReference type="EMBL" id="LROM01000090">
    <property type="protein sequence ID" value="OEZ98820.1"/>
    <property type="molecule type" value="Genomic_DNA"/>
</dbReference>
<dbReference type="Proteomes" id="UP000175989">
    <property type="component" value="Unassembled WGS sequence"/>
</dbReference>
<name>A0A1E7WJJ1_9BURK</name>
<proteinExistence type="predicted"/>